<gene>
    <name evidence="1" type="ORF">E6O75_ATG11345</name>
</gene>
<dbReference type="EMBL" id="SNSC02000026">
    <property type="protein sequence ID" value="TID13429.1"/>
    <property type="molecule type" value="Genomic_DNA"/>
</dbReference>
<reference evidence="1 2" key="1">
    <citation type="submission" date="2019-04" db="EMBL/GenBank/DDBJ databases">
        <title>High contiguity whole genome sequence and gene annotation resource for two Venturia nashicola isolates.</title>
        <authorList>
            <person name="Prokchorchik M."/>
            <person name="Won K."/>
            <person name="Lee Y."/>
            <person name="Choi E.D."/>
            <person name="Segonzac C."/>
            <person name="Sohn K.H."/>
        </authorList>
    </citation>
    <scope>NUCLEOTIDE SEQUENCE [LARGE SCALE GENOMIC DNA]</scope>
    <source>
        <strain evidence="1 2">PRI2</strain>
    </source>
</reference>
<proteinExistence type="predicted"/>
<name>A0A4Z1NXV8_9PEZI</name>
<sequence>MEPPRKKQKLSAEQSTLPLLPELRAEILRYLQPDRTIRLRWNIQSVKSALLKISETIAPKLRVYDSLHDRVADEVMEILVELCSVEFRFDQEVLYGFGFALGAGCDINKAATEDLKDFKEVELHLPRLELRYESMAPAPVHANGSTKYEEDIAHFVQILGKISSLQYITVHVALTGSCIGLLSSSKLQHRYVFEHFAKILEPFRALNKCEIAVETKQPNNPQFGLKVRCPEAFDHLEDVVQTINSSIDA</sequence>
<dbReference type="Proteomes" id="UP000298493">
    <property type="component" value="Unassembled WGS sequence"/>
</dbReference>
<keyword evidence="2" id="KW-1185">Reference proteome</keyword>
<comment type="caution">
    <text evidence="1">The sequence shown here is derived from an EMBL/GenBank/DDBJ whole genome shotgun (WGS) entry which is preliminary data.</text>
</comment>
<protein>
    <submittedName>
        <fullName evidence="1">Uncharacterized protein</fullName>
    </submittedName>
</protein>
<evidence type="ECO:0000313" key="1">
    <source>
        <dbReference type="EMBL" id="TID13429.1"/>
    </source>
</evidence>
<organism evidence="1 2">
    <name type="scientific">Venturia nashicola</name>
    <dbReference type="NCBI Taxonomy" id="86259"/>
    <lineage>
        <taxon>Eukaryota</taxon>
        <taxon>Fungi</taxon>
        <taxon>Dikarya</taxon>
        <taxon>Ascomycota</taxon>
        <taxon>Pezizomycotina</taxon>
        <taxon>Dothideomycetes</taxon>
        <taxon>Pleosporomycetidae</taxon>
        <taxon>Venturiales</taxon>
        <taxon>Venturiaceae</taxon>
        <taxon>Venturia</taxon>
    </lineage>
</organism>
<dbReference type="AlphaFoldDB" id="A0A4Z1NXV8"/>
<evidence type="ECO:0000313" key="2">
    <source>
        <dbReference type="Proteomes" id="UP000298493"/>
    </source>
</evidence>
<accession>A0A4Z1NXV8</accession>